<reference evidence="1 2" key="1">
    <citation type="journal article" date="2020" name="Cell">
        <title>Large-Scale Comparative Analyses of Tick Genomes Elucidate Their Genetic Diversity and Vector Capacities.</title>
        <authorList>
            <consortium name="Tick Genome and Microbiome Consortium (TIGMIC)"/>
            <person name="Jia N."/>
            <person name="Wang J."/>
            <person name="Shi W."/>
            <person name="Du L."/>
            <person name="Sun Y."/>
            <person name="Zhan W."/>
            <person name="Jiang J.F."/>
            <person name="Wang Q."/>
            <person name="Zhang B."/>
            <person name="Ji P."/>
            <person name="Bell-Sakyi L."/>
            <person name="Cui X.M."/>
            <person name="Yuan T.T."/>
            <person name="Jiang B.G."/>
            <person name="Yang W.F."/>
            <person name="Lam T.T."/>
            <person name="Chang Q.C."/>
            <person name="Ding S.J."/>
            <person name="Wang X.J."/>
            <person name="Zhu J.G."/>
            <person name="Ruan X.D."/>
            <person name="Zhao L."/>
            <person name="Wei J.T."/>
            <person name="Ye R.Z."/>
            <person name="Que T.C."/>
            <person name="Du C.H."/>
            <person name="Zhou Y.H."/>
            <person name="Cheng J.X."/>
            <person name="Dai P.F."/>
            <person name="Guo W.B."/>
            <person name="Han X.H."/>
            <person name="Huang E.J."/>
            <person name="Li L.F."/>
            <person name="Wei W."/>
            <person name="Gao Y.C."/>
            <person name="Liu J.Z."/>
            <person name="Shao H.Z."/>
            <person name="Wang X."/>
            <person name="Wang C.C."/>
            <person name="Yang T.C."/>
            <person name="Huo Q.B."/>
            <person name="Li W."/>
            <person name="Chen H.Y."/>
            <person name="Chen S.E."/>
            <person name="Zhou L.G."/>
            <person name="Ni X.B."/>
            <person name="Tian J.H."/>
            <person name="Sheng Y."/>
            <person name="Liu T."/>
            <person name="Pan Y.S."/>
            <person name="Xia L.Y."/>
            <person name="Li J."/>
            <person name="Zhao F."/>
            <person name="Cao W.C."/>
        </authorList>
    </citation>
    <scope>NUCLEOTIDE SEQUENCE [LARGE SCALE GENOMIC DNA]</scope>
    <source>
        <strain evidence="1">Iper-2018</strain>
    </source>
</reference>
<organism evidence="1 2">
    <name type="scientific">Ixodes persulcatus</name>
    <name type="common">Taiga tick</name>
    <dbReference type="NCBI Taxonomy" id="34615"/>
    <lineage>
        <taxon>Eukaryota</taxon>
        <taxon>Metazoa</taxon>
        <taxon>Ecdysozoa</taxon>
        <taxon>Arthropoda</taxon>
        <taxon>Chelicerata</taxon>
        <taxon>Arachnida</taxon>
        <taxon>Acari</taxon>
        <taxon>Parasitiformes</taxon>
        <taxon>Ixodida</taxon>
        <taxon>Ixodoidea</taxon>
        <taxon>Ixodidae</taxon>
        <taxon>Ixodinae</taxon>
        <taxon>Ixodes</taxon>
    </lineage>
</organism>
<dbReference type="EMBL" id="JABSTQ010010499">
    <property type="protein sequence ID" value="KAG0420519.1"/>
    <property type="molecule type" value="Genomic_DNA"/>
</dbReference>
<gene>
    <name evidence="1" type="ORF">HPB47_003456</name>
</gene>
<name>A0AC60PK09_IXOPE</name>
<accession>A0AC60PK09</accession>
<comment type="caution">
    <text evidence="1">The sequence shown here is derived from an EMBL/GenBank/DDBJ whole genome shotgun (WGS) entry which is preliminary data.</text>
</comment>
<keyword evidence="2" id="KW-1185">Reference proteome</keyword>
<evidence type="ECO:0000313" key="1">
    <source>
        <dbReference type="EMBL" id="KAG0420519.1"/>
    </source>
</evidence>
<evidence type="ECO:0000313" key="2">
    <source>
        <dbReference type="Proteomes" id="UP000805193"/>
    </source>
</evidence>
<protein>
    <submittedName>
        <fullName evidence="1">Uncharacterized protein</fullName>
    </submittedName>
</protein>
<dbReference type="Proteomes" id="UP000805193">
    <property type="component" value="Unassembled WGS sequence"/>
</dbReference>
<sequence>MSVKDVAFSSTMRPDEYVVRNQLQREKSIHALELLEGSFRSEDTTDHQFLDVGCGPGDVTRDCLLPRCPPCRRIVAVDVSEDMLKYAQEHFAHPKICYDVLDIGSKDVSDFIERHGEFDRVYSFFCLHWITDQETVLKNVAKLIKPGGECLLLFTASSPMMRFRKKMSKMERWQKYRKVCASCVPPSIDLAEQADKAALIAYLTDLLKTAGLQPTTCKLLRAQRTHSSLEKLIGHLVIGELVKEANSSQGTSHEELSPRQNNRHKGCVDCLEYRWWRCLALSKSGKERQPLPQASSWLGSERQVHPREGDPVAAGARVLAGPADGEEGHR</sequence>
<proteinExistence type="predicted"/>